<gene>
    <name evidence="4" type="ORF">DFA_07767</name>
</gene>
<feature type="coiled-coil region" evidence="2">
    <location>
        <begin position="39"/>
        <end position="69"/>
    </location>
</feature>
<dbReference type="InterPro" id="IPR013083">
    <property type="entry name" value="Znf_RING/FYVE/PHD"/>
</dbReference>
<dbReference type="InterPro" id="IPR001841">
    <property type="entry name" value="Znf_RING"/>
</dbReference>
<reference evidence="5" key="1">
    <citation type="journal article" date="2011" name="Genome Res.">
        <title>Phylogeny-wide analysis of social amoeba genomes highlights ancient origins for complex intercellular communication.</title>
        <authorList>
            <person name="Heidel A.J."/>
            <person name="Lawal H.M."/>
            <person name="Felder M."/>
            <person name="Schilde C."/>
            <person name="Helps N.R."/>
            <person name="Tunggal B."/>
            <person name="Rivero F."/>
            <person name="John U."/>
            <person name="Schleicher M."/>
            <person name="Eichinger L."/>
            <person name="Platzer M."/>
            <person name="Noegel A.A."/>
            <person name="Schaap P."/>
            <person name="Gloeckner G."/>
        </authorList>
    </citation>
    <scope>NUCLEOTIDE SEQUENCE [LARGE SCALE GENOMIC DNA]</scope>
    <source>
        <strain evidence="5">SH3</strain>
    </source>
</reference>
<evidence type="ECO:0000313" key="5">
    <source>
        <dbReference type="Proteomes" id="UP000007797"/>
    </source>
</evidence>
<proteinExistence type="predicted"/>
<dbReference type="GO" id="GO:0008270">
    <property type="term" value="F:zinc ion binding"/>
    <property type="evidence" value="ECO:0007669"/>
    <property type="project" value="UniProtKB-KW"/>
</dbReference>
<dbReference type="AlphaFoldDB" id="F4Q367"/>
<dbReference type="GO" id="GO:0061630">
    <property type="term" value="F:ubiquitin protein ligase activity"/>
    <property type="evidence" value="ECO:0007669"/>
    <property type="project" value="TreeGrafter"/>
</dbReference>
<dbReference type="Pfam" id="PF13920">
    <property type="entry name" value="zf-C3HC4_3"/>
    <property type="match status" value="1"/>
</dbReference>
<feature type="domain" description="RING-type" evidence="3">
    <location>
        <begin position="149"/>
        <end position="186"/>
    </location>
</feature>
<dbReference type="Gene3D" id="3.30.40.10">
    <property type="entry name" value="Zinc/RING finger domain, C3HC4 (zinc finger)"/>
    <property type="match status" value="1"/>
</dbReference>
<name>F4Q367_CACFS</name>
<dbReference type="GO" id="GO:0006511">
    <property type="term" value="P:ubiquitin-dependent protein catabolic process"/>
    <property type="evidence" value="ECO:0007669"/>
    <property type="project" value="TreeGrafter"/>
</dbReference>
<dbReference type="RefSeq" id="XP_004355263.1">
    <property type="nucleotide sequence ID" value="XM_004355211.1"/>
</dbReference>
<evidence type="ECO:0000313" key="4">
    <source>
        <dbReference type="EMBL" id="EGG16789.1"/>
    </source>
</evidence>
<dbReference type="EMBL" id="GL883021">
    <property type="protein sequence ID" value="EGG16789.1"/>
    <property type="molecule type" value="Genomic_DNA"/>
</dbReference>
<organism evidence="4 5">
    <name type="scientific">Cavenderia fasciculata</name>
    <name type="common">Slime mold</name>
    <name type="synonym">Dictyostelium fasciculatum</name>
    <dbReference type="NCBI Taxonomy" id="261658"/>
    <lineage>
        <taxon>Eukaryota</taxon>
        <taxon>Amoebozoa</taxon>
        <taxon>Evosea</taxon>
        <taxon>Eumycetozoa</taxon>
        <taxon>Dictyostelia</taxon>
        <taxon>Acytosteliales</taxon>
        <taxon>Cavenderiaceae</taxon>
        <taxon>Cavenderia</taxon>
    </lineage>
</organism>
<dbReference type="OrthoDB" id="1711136at2759"/>
<evidence type="ECO:0000259" key="3">
    <source>
        <dbReference type="PROSITE" id="PS50089"/>
    </source>
</evidence>
<evidence type="ECO:0000256" key="2">
    <source>
        <dbReference type="SAM" id="Coils"/>
    </source>
</evidence>
<dbReference type="GO" id="GO:0016567">
    <property type="term" value="P:protein ubiquitination"/>
    <property type="evidence" value="ECO:0007669"/>
    <property type="project" value="TreeGrafter"/>
</dbReference>
<keyword evidence="1" id="KW-0479">Metal-binding</keyword>
<keyword evidence="1" id="KW-0863">Zinc-finger</keyword>
<dbReference type="SUPFAM" id="SSF57850">
    <property type="entry name" value="RING/U-box"/>
    <property type="match status" value="1"/>
</dbReference>
<dbReference type="GeneID" id="14869404"/>
<keyword evidence="2" id="KW-0175">Coiled coil</keyword>
<dbReference type="PANTHER" id="PTHR22696:SF1">
    <property type="entry name" value="E3 UBIQUITIN-PROTEIN LIGASE RNF26"/>
    <property type="match status" value="1"/>
</dbReference>
<dbReference type="PANTHER" id="PTHR22696">
    <property type="entry name" value="E3 UBIQUITIN-PROTEIN LIGASE RNF26"/>
    <property type="match status" value="1"/>
</dbReference>
<keyword evidence="5" id="KW-1185">Reference proteome</keyword>
<dbReference type="PROSITE" id="PS50089">
    <property type="entry name" value="ZF_RING_2"/>
    <property type="match status" value="1"/>
</dbReference>
<keyword evidence="1" id="KW-0862">Zinc</keyword>
<sequence length="196" mass="23120">MDKNTDSNATHNLFKHQRAMLHDVMQMNITLEKIYVDREDEQLKNIAQLKEMRDREDEQLKKIAQLSEMKAKQKDFYLSEINSLTIHNKLLKSKLDFIYGENLEKKDINETINLEKELKSILEKVSHYKDTKTKELQSKVNQLEDSLNCIICSDQEKRIAFLPCRHKTHCISCFDKQPPETCPLCRGKIENSMVLY</sequence>
<dbReference type="Proteomes" id="UP000007797">
    <property type="component" value="Unassembled WGS sequence"/>
</dbReference>
<dbReference type="KEGG" id="dfa:DFA_07767"/>
<protein>
    <recommendedName>
        <fullName evidence="3">RING-type domain-containing protein</fullName>
    </recommendedName>
</protein>
<accession>F4Q367</accession>
<evidence type="ECO:0000256" key="1">
    <source>
        <dbReference type="PROSITE-ProRule" id="PRU00175"/>
    </source>
</evidence>